<reference evidence="11 12" key="2">
    <citation type="submission" date="2018-11" db="EMBL/GenBank/DDBJ databases">
        <authorList>
            <consortium name="Pathogen Informatics"/>
        </authorList>
    </citation>
    <scope>NUCLEOTIDE SEQUENCE [LARGE SCALE GENOMIC DNA]</scope>
</reference>
<evidence type="ECO:0000256" key="2">
    <source>
        <dbReference type="ARBA" id="ARBA00022527"/>
    </source>
</evidence>
<dbReference type="GO" id="GO:0051726">
    <property type="term" value="P:regulation of cell cycle"/>
    <property type="evidence" value="ECO:0007669"/>
    <property type="project" value="TreeGrafter"/>
</dbReference>
<dbReference type="GO" id="GO:0005829">
    <property type="term" value="C:cytosol"/>
    <property type="evidence" value="ECO:0007669"/>
    <property type="project" value="TreeGrafter"/>
</dbReference>
<dbReference type="WBParaSite" id="HNAJ_0001046801-mRNA-1">
    <property type="protein sequence ID" value="HNAJ_0001046801-mRNA-1"/>
    <property type="gene ID" value="HNAJ_0001046801"/>
</dbReference>
<keyword evidence="2" id="KW-0723">Serine/threonine-protein kinase</keyword>
<reference evidence="13" key="1">
    <citation type="submission" date="2017-02" db="UniProtKB">
        <authorList>
            <consortium name="WormBaseParasite"/>
        </authorList>
    </citation>
    <scope>IDENTIFICATION</scope>
</reference>
<sequence>MDLRIKDCNQQTEYWARAYKMGEPRRPRNVIATLNKLQKCPQIPKILATITGREPIPMNLIVTDCGELAKWGDISGKMTSADIQHYAYQLFIALDACHSQNIIHGTVNTSSLLIDETKKLLKLTEWDDTEEYEDGKVHWTIPNSLYFQSPELLFGVKQYDYGVDLWAAGCVIASTIFKVPYIFDGRTRNQQVSRIARVLGNEQLLEYAEEFQISISKRLRKRIRSFRERGFHTFKTENCEQVATEDAIDLVQKLLVYNHTKRIKAKEALKLPYFSEIQKENYLSTENTNKKCSTEQSIVELIEDASQPDKDSYPKFSNHGRIGSGATGSVYHVKGPENSHNFAVKTFESAERHNLWAELRFLKYLDGCPNTNRCLGYIMGETMRLQCLIFEFIPTHQWGDIFYDLAEEDIAIYVRQMLLALQGCHSRGIMHRDVKPSNMLFDHHRRKVYLTDWGHAAFYKEGAIYNTSVGTPRYCSPEVLLNYPKHTYAIDIWPIGCILASAIFRVRYIIDGITRESDLLLTVKLLGINSLRNFCKKYGIGSSGLSDCEELLDRQRTDWKKLITEANASVATDEAIDLLDKLLVFDPELRLTASEALKHPFLNKFQHSDA</sequence>
<dbReference type="AlphaFoldDB" id="A0A0R3TS61"/>
<evidence type="ECO:0000256" key="1">
    <source>
        <dbReference type="ARBA" id="ARBA00012513"/>
    </source>
</evidence>
<evidence type="ECO:0000259" key="10">
    <source>
        <dbReference type="PROSITE" id="PS50011"/>
    </source>
</evidence>
<dbReference type="PROSITE" id="PS00108">
    <property type="entry name" value="PROTEIN_KINASE_ST"/>
    <property type="match status" value="1"/>
</dbReference>
<evidence type="ECO:0000256" key="3">
    <source>
        <dbReference type="ARBA" id="ARBA00022679"/>
    </source>
</evidence>
<keyword evidence="6 9" id="KW-0067">ATP-binding</keyword>
<protein>
    <recommendedName>
        <fullName evidence="1">non-specific serine/threonine protein kinase</fullName>
        <ecNumber evidence="1">2.7.11.1</ecNumber>
    </recommendedName>
</protein>
<dbReference type="PANTHER" id="PTHR24054:SF0">
    <property type="entry name" value="CASEIN KINASE II SUBUNIT ALPHA"/>
    <property type="match status" value="1"/>
</dbReference>
<keyword evidence="5" id="KW-0418">Kinase</keyword>
<keyword evidence="3" id="KW-0808">Transferase</keyword>
<dbReference type="Gene3D" id="3.30.200.20">
    <property type="entry name" value="Phosphorylase Kinase, domain 1"/>
    <property type="match status" value="2"/>
</dbReference>
<dbReference type="InterPro" id="IPR017441">
    <property type="entry name" value="Protein_kinase_ATP_BS"/>
</dbReference>
<dbReference type="OrthoDB" id="10020333at2759"/>
<dbReference type="InterPro" id="IPR008271">
    <property type="entry name" value="Ser/Thr_kinase_AS"/>
</dbReference>
<evidence type="ECO:0000256" key="7">
    <source>
        <dbReference type="ARBA" id="ARBA00047899"/>
    </source>
</evidence>
<dbReference type="InterPro" id="IPR045216">
    <property type="entry name" value="CK2_alpha"/>
</dbReference>
<evidence type="ECO:0000256" key="9">
    <source>
        <dbReference type="PROSITE-ProRule" id="PRU10141"/>
    </source>
</evidence>
<evidence type="ECO:0000256" key="5">
    <source>
        <dbReference type="ARBA" id="ARBA00022777"/>
    </source>
</evidence>
<dbReference type="InterPro" id="IPR011009">
    <property type="entry name" value="Kinase-like_dom_sf"/>
</dbReference>
<feature type="domain" description="Protein kinase" evidence="10">
    <location>
        <begin position="1"/>
        <end position="274"/>
    </location>
</feature>
<dbReference type="Proteomes" id="UP000278807">
    <property type="component" value="Unassembled WGS sequence"/>
</dbReference>
<evidence type="ECO:0000256" key="4">
    <source>
        <dbReference type="ARBA" id="ARBA00022741"/>
    </source>
</evidence>
<dbReference type="Gene3D" id="1.10.510.10">
    <property type="entry name" value="Transferase(Phosphotransferase) domain 1"/>
    <property type="match status" value="2"/>
</dbReference>
<evidence type="ECO:0000313" key="12">
    <source>
        <dbReference type="Proteomes" id="UP000278807"/>
    </source>
</evidence>
<evidence type="ECO:0000313" key="11">
    <source>
        <dbReference type="EMBL" id="VDO08007.1"/>
    </source>
</evidence>
<dbReference type="SUPFAM" id="SSF56112">
    <property type="entry name" value="Protein kinase-like (PK-like)"/>
    <property type="match status" value="2"/>
</dbReference>
<dbReference type="EC" id="2.7.11.1" evidence="1"/>
<dbReference type="PROSITE" id="PS50011">
    <property type="entry name" value="PROTEIN_KINASE_DOM"/>
    <property type="match status" value="2"/>
</dbReference>
<gene>
    <name evidence="11" type="ORF">HNAJ_LOCUS10463</name>
</gene>
<comment type="catalytic activity">
    <reaction evidence="8">
        <text>L-seryl-[protein] + ATP = O-phospho-L-seryl-[protein] + ADP + H(+)</text>
        <dbReference type="Rhea" id="RHEA:17989"/>
        <dbReference type="Rhea" id="RHEA-COMP:9863"/>
        <dbReference type="Rhea" id="RHEA-COMP:11604"/>
        <dbReference type="ChEBI" id="CHEBI:15378"/>
        <dbReference type="ChEBI" id="CHEBI:29999"/>
        <dbReference type="ChEBI" id="CHEBI:30616"/>
        <dbReference type="ChEBI" id="CHEBI:83421"/>
        <dbReference type="ChEBI" id="CHEBI:456216"/>
        <dbReference type="EC" id="2.7.11.1"/>
    </reaction>
</comment>
<dbReference type="PANTHER" id="PTHR24054">
    <property type="entry name" value="CASEIN KINASE II SUBUNIT ALPHA"/>
    <property type="match status" value="1"/>
</dbReference>
<organism evidence="13">
    <name type="scientific">Rodentolepis nana</name>
    <name type="common">Dwarf tapeworm</name>
    <name type="synonym">Hymenolepis nana</name>
    <dbReference type="NCBI Taxonomy" id="102285"/>
    <lineage>
        <taxon>Eukaryota</taxon>
        <taxon>Metazoa</taxon>
        <taxon>Spiralia</taxon>
        <taxon>Lophotrochozoa</taxon>
        <taxon>Platyhelminthes</taxon>
        <taxon>Cestoda</taxon>
        <taxon>Eucestoda</taxon>
        <taxon>Cyclophyllidea</taxon>
        <taxon>Hymenolepididae</taxon>
        <taxon>Rodentolepis</taxon>
    </lineage>
</organism>
<dbReference type="PROSITE" id="PS00107">
    <property type="entry name" value="PROTEIN_KINASE_ATP"/>
    <property type="match status" value="1"/>
</dbReference>
<dbReference type="STRING" id="102285.A0A0R3TS61"/>
<evidence type="ECO:0000256" key="6">
    <source>
        <dbReference type="ARBA" id="ARBA00022840"/>
    </source>
</evidence>
<comment type="catalytic activity">
    <reaction evidence="7">
        <text>L-threonyl-[protein] + ATP = O-phospho-L-threonyl-[protein] + ADP + H(+)</text>
        <dbReference type="Rhea" id="RHEA:46608"/>
        <dbReference type="Rhea" id="RHEA-COMP:11060"/>
        <dbReference type="Rhea" id="RHEA-COMP:11605"/>
        <dbReference type="ChEBI" id="CHEBI:15378"/>
        <dbReference type="ChEBI" id="CHEBI:30013"/>
        <dbReference type="ChEBI" id="CHEBI:30616"/>
        <dbReference type="ChEBI" id="CHEBI:61977"/>
        <dbReference type="ChEBI" id="CHEBI:456216"/>
        <dbReference type="EC" id="2.7.11.1"/>
    </reaction>
</comment>
<evidence type="ECO:0000256" key="8">
    <source>
        <dbReference type="ARBA" id="ARBA00048679"/>
    </source>
</evidence>
<accession>A0A0R3TS61</accession>
<feature type="domain" description="Protein kinase" evidence="10">
    <location>
        <begin position="316"/>
        <end position="602"/>
    </location>
</feature>
<feature type="binding site" evidence="9">
    <location>
        <position position="345"/>
    </location>
    <ligand>
        <name>ATP</name>
        <dbReference type="ChEBI" id="CHEBI:30616"/>
    </ligand>
</feature>
<dbReference type="GO" id="GO:0004674">
    <property type="term" value="F:protein serine/threonine kinase activity"/>
    <property type="evidence" value="ECO:0007669"/>
    <property type="project" value="UniProtKB-KW"/>
</dbReference>
<evidence type="ECO:0000313" key="13">
    <source>
        <dbReference type="WBParaSite" id="HNAJ_0001046801-mRNA-1"/>
    </source>
</evidence>
<dbReference type="Pfam" id="PF00069">
    <property type="entry name" value="Pkinase"/>
    <property type="match status" value="2"/>
</dbReference>
<dbReference type="GO" id="GO:0005634">
    <property type="term" value="C:nucleus"/>
    <property type="evidence" value="ECO:0007669"/>
    <property type="project" value="TreeGrafter"/>
</dbReference>
<keyword evidence="12" id="KW-1185">Reference proteome</keyword>
<keyword evidence="4 9" id="KW-0547">Nucleotide-binding</keyword>
<name>A0A0R3TS61_RODNA</name>
<dbReference type="SMART" id="SM00220">
    <property type="entry name" value="S_TKc"/>
    <property type="match status" value="2"/>
</dbReference>
<dbReference type="InterPro" id="IPR000719">
    <property type="entry name" value="Prot_kinase_dom"/>
</dbReference>
<dbReference type="EMBL" id="UZAE01013062">
    <property type="protein sequence ID" value="VDO08007.1"/>
    <property type="molecule type" value="Genomic_DNA"/>
</dbReference>
<dbReference type="GO" id="GO:0005524">
    <property type="term" value="F:ATP binding"/>
    <property type="evidence" value="ECO:0007669"/>
    <property type="project" value="UniProtKB-UniRule"/>
</dbReference>
<dbReference type="GO" id="GO:0005956">
    <property type="term" value="C:protein kinase CK2 complex"/>
    <property type="evidence" value="ECO:0007669"/>
    <property type="project" value="TreeGrafter"/>
</dbReference>
<proteinExistence type="predicted"/>